<sequence length="1403" mass="152466">MVSLSFTAAVRTFVLLLAVNGARASPGFKSSAWPRSGYNPCPERCAISGPKQGNWSVYPDFRQIKKCKEAMFYSFGLYDPVDDRDMKHKIHACSSFGPDFSTIPASNVRVASGEAIDVEFEVGWWQEGFGLATSGLRSLVKQIRQYADNGHGATDRPFIIYGQSGQATIGLYIGQGLLNQGLSQSALKMFQDNLGNFTDTSPSLAMQLCEKNYDSAHIFGIVGSSDGQFTSIQNRLQSWANGTCLSFEESTRLPGSATFTTPPIQSNRTVSSAEVSPTSVATKLGARAECRTIQAEFGTACPELAVMCGISAADFTKYNPGSTFCSDGSPSSTFAVPREPFPISALTKTMMVHAFQYSITKEEIQEFNKNTWGWSNCDPLFAKSIICLSKGTPPFPAEIANAQCGPQKPGSKSPTDGSNITDLNPCPLNACCNIWGQCGITNDFCIDTNTGAPGTAKKDTFGCISNCGTDIDALQIDSSKFTHIHFGFGTLTPSFDVETGDIRSTYNFGEFKKIKDAKRMLSFGGWDFSTMPDTYQIFRDGVKPANRLSMAQKIAAFIKDNDLDGVDIDWEYPGAPDLPDFDPGTEEDGPNYLAFLAVLKNLLPGKTVSIAAPASYWYLKQFPIAQIGKLVDYIVFMTYDLHGQWDANNGYSQEGCDDGNCLRSQVNLTETKQSLAMITKAGVPRNKVIVGVTSYGRSFKMAEEGCYGPNCAFVGDRLNSQAKPGRCTDTAGYISDAEIKEILNSPKRAVTESFVDPSSNSDILIYDGTEYVSYMGSAIKATRATLYSSWGLGGLTDWATDLQDYNDPPLPAKSWDDVFKLIDNGENPKADHTRTGNWTDLDCMHEMIVDANQYTPSEKDTDKKNGITFIDSAAQTLTMVEGANCGSLLEDSCVVQPCPAGANGPTSGPAAMLIWNSLVQLHLIFRDYHRLIGEAEVEGALSLQDLENKFAPIPPEGDNTWKLLLIDLLTVGTLGTAGPIFNTVIKRLPYFLEKPSHLDNYKDTTMNMIGQGTTVAKDLIDSPRSPWTPESQAEFSNYMAQVVTGWKNMTSWSLGEDFSGKDDSIERLGKLISNGKLGKGKSVLSSDEPDDKQDYNSLVASIKKCFFGFTIPALWQASKSYPFVMGAGHDCGSKEITDYLTEDNMDATGSCVDGKQYYLVYPKGDSDDCKVICYDKGPCQTQCTNAKFSPLPGLSYLNGTSYGGISKDDLIKGSVRTWIKNGKENGGKTPDPTDEETIDNMMNADVTTPGYVRIPVCSPERAYKSWDTTKAGSSANYPCDIPPGKNTCGDSTFENDTTDGSPLADDCLVIIKNWEGDGGTSWKPLVPGKPHRELGSYGTCAIGVEATKVDGNADFTVGGQDAIDLINESIKRFKWEGKVGASGTMKCDGTIKQQSVLWGIYHT</sequence>
<dbReference type="RefSeq" id="XP_056526966.1">
    <property type="nucleotide sequence ID" value="XM_056661800.1"/>
</dbReference>
<evidence type="ECO:0000256" key="9">
    <source>
        <dbReference type="ARBA" id="ARBA00023295"/>
    </source>
</evidence>
<keyword evidence="11" id="KW-1015">Disulfide bond</keyword>
<dbReference type="SUPFAM" id="SSF54556">
    <property type="entry name" value="Chitinase insertion domain"/>
    <property type="match status" value="1"/>
</dbReference>
<feature type="disulfide bond" evidence="11">
    <location>
        <begin position="426"/>
        <end position="438"/>
    </location>
</feature>
<reference evidence="16" key="1">
    <citation type="submission" date="2022-11" db="EMBL/GenBank/DDBJ databases">
        <authorList>
            <person name="Petersen C."/>
        </authorList>
    </citation>
    <scope>NUCLEOTIDE SEQUENCE</scope>
    <source>
        <strain evidence="16">IBT 22155</strain>
    </source>
</reference>
<dbReference type="InterPro" id="IPR017853">
    <property type="entry name" value="GH"/>
</dbReference>
<keyword evidence="5 12" id="KW-0378">Hydrolase</keyword>
<evidence type="ECO:0000256" key="2">
    <source>
        <dbReference type="ARBA" id="ARBA00008682"/>
    </source>
</evidence>
<dbReference type="GeneID" id="81400970"/>
<dbReference type="GO" id="GO:0008061">
    <property type="term" value="F:chitin binding"/>
    <property type="evidence" value="ECO:0007669"/>
    <property type="project" value="UniProtKB-UniRule"/>
</dbReference>
<dbReference type="InterPro" id="IPR036861">
    <property type="entry name" value="Endochitinase-like_sf"/>
</dbReference>
<dbReference type="SMART" id="SM00636">
    <property type="entry name" value="Glyco_18"/>
    <property type="match status" value="1"/>
</dbReference>
<dbReference type="GO" id="GO:0006032">
    <property type="term" value="P:chitin catabolic process"/>
    <property type="evidence" value="ECO:0007669"/>
    <property type="project" value="UniProtKB-KW"/>
</dbReference>
<dbReference type="PROSITE" id="PS51910">
    <property type="entry name" value="GH18_2"/>
    <property type="match status" value="1"/>
</dbReference>
<evidence type="ECO:0000256" key="12">
    <source>
        <dbReference type="RuleBase" id="RU000489"/>
    </source>
</evidence>
<comment type="catalytic activity">
    <reaction evidence="1">
        <text>Random endo-hydrolysis of N-acetyl-beta-D-glucosaminide (1-&gt;4)-beta-linkages in chitin and chitodextrins.</text>
        <dbReference type="EC" id="3.2.1.14"/>
    </reaction>
</comment>
<proteinExistence type="inferred from homology"/>
<name>A0A9W9HJE0_9EURO</name>
<dbReference type="OrthoDB" id="73875at2759"/>
<dbReference type="GO" id="GO:0008843">
    <property type="term" value="F:endochitinase activity"/>
    <property type="evidence" value="ECO:0007669"/>
    <property type="project" value="UniProtKB-EC"/>
</dbReference>
<keyword evidence="7" id="KW-0843">Virulence</keyword>
<feature type="domain" description="Chitin-binding type-1" evidence="14">
    <location>
        <begin position="401"/>
        <end position="469"/>
    </location>
</feature>
<dbReference type="Gene3D" id="3.20.20.80">
    <property type="entry name" value="Glycosidases"/>
    <property type="match status" value="1"/>
</dbReference>
<evidence type="ECO:0000256" key="10">
    <source>
        <dbReference type="ARBA" id="ARBA00023326"/>
    </source>
</evidence>
<dbReference type="Pfam" id="PF14856">
    <property type="entry name" value="Hce2"/>
    <property type="match status" value="1"/>
</dbReference>
<evidence type="ECO:0000259" key="14">
    <source>
        <dbReference type="PROSITE" id="PS50941"/>
    </source>
</evidence>
<dbReference type="InterPro" id="IPR029226">
    <property type="entry name" value="Ecp2-like"/>
</dbReference>
<evidence type="ECO:0000256" key="11">
    <source>
        <dbReference type="PROSITE-ProRule" id="PRU00261"/>
    </source>
</evidence>
<dbReference type="PROSITE" id="PS01095">
    <property type="entry name" value="GH18_1"/>
    <property type="match status" value="1"/>
</dbReference>
<feature type="disulfide bond" evidence="11">
    <location>
        <begin position="463"/>
        <end position="467"/>
    </location>
</feature>
<dbReference type="CDD" id="cd00035">
    <property type="entry name" value="ChtBD1"/>
    <property type="match status" value="1"/>
</dbReference>
<dbReference type="InterPro" id="IPR001579">
    <property type="entry name" value="Glyco_hydro_18_chit_AS"/>
</dbReference>
<keyword evidence="13" id="KW-0732">Signal</keyword>
<dbReference type="EC" id="3.2.1.14" evidence="3"/>
<dbReference type="InterPro" id="IPR011583">
    <property type="entry name" value="Chitinase_II/V-like_cat"/>
</dbReference>
<keyword evidence="10" id="KW-0624">Polysaccharide degradation</keyword>
<evidence type="ECO:0000313" key="17">
    <source>
        <dbReference type="Proteomes" id="UP001149079"/>
    </source>
</evidence>
<protein>
    <recommendedName>
        <fullName evidence="3">chitinase</fullName>
        <ecNumber evidence="3">3.2.1.14</ecNumber>
    </recommendedName>
</protein>
<gene>
    <name evidence="16" type="ORF">N7515_001056</name>
</gene>
<keyword evidence="9 12" id="KW-0326">Glycosidase</keyword>
<evidence type="ECO:0000256" key="7">
    <source>
        <dbReference type="ARBA" id="ARBA00023026"/>
    </source>
</evidence>
<reference evidence="16" key="2">
    <citation type="journal article" date="2023" name="IMA Fungus">
        <title>Comparative genomic study of the Penicillium genus elucidates a diverse pangenome and 15 lateral gene transfer events.</title>
        <authorList>
            <person name="Petersen C."/>
            <person name="Sorensen T."/>
            <person name="Nielsen M.R."/>
            <person name="Sondergaard T.E."/>
            <person name="Sorensen J.L."/>
            <person name="Fitzpatrick D.A."/>
            <person name="Frisvad J.C."/>
            <person name="Nielsen K.L."/>
        </authorList>
    </citation>
    <scope>NUCLEOTIDE SEQUENCE</scope>
    <source>
        <strain evidence="16">IBT 22155</strain>
    </source>
</reference>
<keyword evidence="6" id="KW-0146">Chitin degradation</keyword>
<evidence type="ECO:0000256" key="4">
    <source>
        <dbReference type="ARBA" id="ARBA00022669"/>
    </source>
</evidence>
<evidence type="ECO:0000256" key="3">
    <source>
        <dbReference type="ARBA" id="ARBA00012729"/>
    </source>
</evidence>
<dbReference type="InterPro" id="IPR053214">
    <property type="entry name" value="LysM12-like"/>
</dbReference>
<keyword evidence="8" id="KW-0119">Carbohydrate metabolism</keyword>
<evidence type="ECO:0000256" key="13">
    <source>
        <dbReference type="SAM" id="SignalP"/>
    </source>
</evidence>
<dbReference type="PANTHER" id="PTHR47700">
    <property type="entry name" value="V CHITINASE, PUTATIVE (AFU_ORTHOLOGUE AFUA_6G13720)-RELATED"/>
    <property type="match status" value="1"/>
</dbReference>
<dbReference type="PROSITE" id="PS50941">
    <property type="entry name" value="CHIT_BIND_I_2"/>
    <property type="match status" value="1"/>
</dbReference>
<feature type="chain" id="PRO_5040768833" description="chitinase" evidence="13">
    <location>
        <begin position="25"/>
        <end position="1403"/>
    </location>
</feature>
<evidence type="ECO:0000256" key="8">
    <source>
        <dbReference type="ARBA" id="ARBA00023277"/>
    </source>
</evidence>
<evidence type="ECO:0000259" key="15">
    <source>
        <dbReference type="PROSITE" id="PS51910"/>
    </source>
</evidence>
<evidence type="ECO:0000256" key="5">
    <source>
        <dbReference type="ARBA" id="ARBA00022801"/>
    </source>
</evidence>
<dbReference type="InterPro" id="IPR001223">
    <property type="entry name" value="Glyco_hydro18_cat"/>
</dbReference>
<evidence type="ECO:0000256" key="1">
    <source>
        <dbReference type="ARBA" id="ARBA00000822"/>
    </source>
</evidence>
<dbReference type="PANTHER" id="PTHR47700:SF1">
    <property type="entry name" value="CHITINASE"/>
    <property type="match status" value="1"/>
</dbReference>
<dbReference type="Gene3D" id="3.10.50.10">
    <property type="match status" value="1"/>
</dbReference>
<accession>A0A9W9HJE0</accession>
<evidence type="ECO:0000313" key="16">
    <source>
        <dbReference type="EMBL" id="KAJ5146492.1"/>
    </source>
</evidence>
<dbReference type="Proteomes" id="UP001149079">
    <property type="component" value="Unassembled WGS sequence"/>
</dbReference>
<feature type="disulfide bond" evidence="11">
    <location>
        <begin position="431"/>
        <end position="445"/>
    </location>
</feature>
<dbReference type="GO" id="GO:0000272">
    <property type="term" value="P:polysaccharide catabolic process"/>
    <property type="evidence" value="ECO:0007669"/>
    <property type="project" value="UniProtKB-KW"/>
</dbReference>
<organism evidence="16 17">
    <name type="scientific">Penicillium bovifimosum</name>
    <dbReference type="NCBI Taxonomy" id="126998"/>
    <lineage>
        <taxon>Eukaryota</taxon>
        <taxon>Fungi</taxon>
        <taxon>Dikarya</taxon>
        <taxon>Ascomycota</taxon>
        <taxon>Pezizomycotina</taxon>
        <taxon>Eurotiomycetes</taxon>
        <taxon>Eurotiomycetidae</taxon>
        <taxon>Eurotiales</taxon>
        <taxon>Aspergillaceae</taxon>
        <taxon>Penicillium</taxon>
    </lineage>
</organism>
<comment type="similarity">
    <text evidence="2">Belongs to the glycosyl hydrolase 18 family. Chitinase class V subfamily.</text>
</comment>
<dbReference type="InterPro" id="IPR001002">
    <property type="entry name" value="Chitin-bd_1"/>
</dbReference>
<dbReference type="EMBL" id="JAPQKL010000001">
    <property type="protein sequence ID" value="KAJ5146492.1"/>
    <property type="molecule type" value="Genomic_DNA"/>
</dbReference>
<feature type="signal peptide" evidence="13">
    <location>
        <begin position="1"/>
        <end position="24"/>
    </location>
</feature>
<evidence type="ECO:0000256" key="6">
    <source>
        <dbReference type="ARBA" id="ARBA00023024"/>
    </source>
</evidence>
<dbReference type="Pfam" id="PF00704">
    <property type="entry name" value="Glyco_hydro_18"/>
    <property type="match status" value="1"/>
</dbReference>
<dbReference type="CDD" id="cd02878">
    <property type="entry name" value="GH18_zymocin_alpha"/>
    <property type="match status" value="1"/>
</dbReference>
<feature type="domain" description="GH18" evidence="15">
    <location>
        <begin position="458"/>
        <end position="825"/>
    </location>
</feature>
<dbReference type="InterPro" id="IPR029070">
    <property type="entry name" value="Chitinase_insertion_sf"/>
</dbReference>
<dbReference type="SUPFAM" id="SSF51445">
    <property type="entry name" value="(Trans)glycosidases"/>
    <property type="match status" value="1"/>
</dbReference>
<dbReference type="SUPFAM" id="SSF57016">
    <property type="entry name" value="Plant lectins/antimicrobial peptides"/>
    <property type="match status" value="1"/>
</dbReference>
<keyword evidence="4 11" id="KW-0147">Chitin-binding</keyword>
<comment type="caution">
    <text evidence="16">The sequence shown here is derived from an EMBL/GenBank/DDBJ whole genome shotgun (WGS) entry which is preliminary data.</text>
</comment>
<comment type="caution">
    <text evidence="11">Lacks conserved residue(s) required for the propagation of feature annotation.</text>
</comment>
<keyword evidence="17" id="KW-1185">Reference proteome</keyword>